<sequence length="203" mass="24089">MIFQQSLYSQKEIVGKVEFYKSKATEFVLFRDKDDLYTKNLNKRKSKIKLFQRDSIKEIETNSSGVFVLKTTLKDSIRIIVNEHSPVFNGQFEFDFNEINDTLKLRISDKKLAIKLDSQLEPEFYNKYSENQANVDFANGKRIILAVGIDWRTDESTKIIKEITELYNVNYKYIFDPSQSEMRILYRYNEVMKKLMGINKNVW</sequence>
<reference evidence="1 2" key="1">
    <citation type="submission" date="2016-05" db="EMBL/GenBank/DDBJ databases">
        <title>Genome sequencing of Vitellibacter soesokkakensis RSSK-12.</title>
        <authorList>
            <person name="Thevarajoo S."/>
            <person name="Selvaratnam C."/>
            <person name="Goh K.M."/>
            <person name="Chan K.-G."/>
            <person name="Chong C.S."/>
        </authorList>
    </citation>
    <scope>NUCLEOTIDE SEQUENCE [LARGE SCALE GENOMIC DNA]</scope>
    <source>
        <strain evidence="1 2">RSSK-12</strain>
    </source>
</reference>
<proteinExistence type="predicted"/>
<evidence type="ECO:0000313" key="2">
    <source>
        <dbReference type="Proteomes" id="UP000077552"/>
    </source>
</evidence>
<dbReference type="STRING" id="1385699.A7A78_02105"/>
<accession>A0A1A9LJN8</accession>
<gene>
    <name evidence="1" type="ORF">A7A78_02105</name>
</gene>
<name>A0A1A9LJN8_9FLAO</name>
<organism evidence="1 2">
    <name type="scientific">Aequorivita soesokkakensis</name>
    <dbReference type="NCBI Taxonomy" id="1385699"/>
    <lineage>
        <taxon>Bacteria</taxon>
        <taxon>Pseudomonadati</taxon>
        <taxon>Bacteroidota</taxon>
        <taxon>Flavobacteriia</taxon>
        <taxon>Flavobacteriales</taxon>
        <taxon>Flavobacteriaceae</taxon>
        <taxon>Aequorivita</taxon>
    </lineage>
</organism>
<evidence type="ECO:0000313" key="1">
    <source>
        <dbReference type="EMBL" id="OAD92725.1"/>
    </source>
</evidence>
<keyword evidence="2" id="KW-1185">Reference proteome</keyword>
<dbReference type="Proteomes" id="UP000077552">
    <property type="component" value="Unassembled WGS sequence"/>
</dbReference>
<protein>
    <submittedName>
        <fullName evidence="1">Uncharacterized protein</fullName>
    </submittedName>
</protein>
<dbReference type="AlphaFoldDB" id="A0A1A9LJN8"/>
<dbReference type="EMBL" id="LXIE01000001">
    <property type="protein sequence ID" value="OAD92725.1"/>
    <property type="molecule type" value="Genomic_DNA"/>
</dbReference>
<comment type="caution">
    <text evidence="1">The sequence shown here is derived from an EMBL/GenBank/DDBJ whole genome shotgun (WGS) entry which is preliminary data.</text>
</comment>